<evidence type="ECO:0000313" key="2">
    <source>
        <dbReference type="EMBL" id="QJH94588.1"/>
    </source>
</evidence>
<dbReference type="AlphaFoldDB" id="A0A6H1ZKF7"/>
<evidence type="ECO:0000313" key="1">
    <source>
        <dbReference type="EMBL" id="QJA47680.1"/>
    </source>
</evidence>
<sequence>MNYIKFREILEKMPQKYHTKLWYWYIDECHKDFKNSFLEYHETIGKIKAMGAGLGGKKMDFEKIKNDAIGFAELSLSSKYPPEMLKYIPLNLKLKSLSDYEM</sequence>
<organism evidence="1">
    <name type="scientific">viral metagenome</name>
    <dbReference type="NCBI Taxonomy" id="1070528"/>
    <lineage>
        <taxon>unclassified sequences</taxon>
        <taxon>metagenomes</taxon>
        <taxon>organismal metagenomes</taxon>
    </lineage>
</organism>
<dbReference type="EMBL" id="MT144602">
    <property type="protein sequence ID" value="QJH94588.1"/>
    <property type="molecule type" value="Genomic_DNA"/>
</dbReference>
<proteinExistence type="predicted"/>
<protein>
    <submittedName>
        <fullName evidence="1">Uncharacterized protein</fullName>
    </submittedName>
</protein>
<reference evidence="1" key="1">
    <citation type="submission" date="2020-03" db="EMBL/GenBank/DDBJ databases">
        <title>The deep terrestrial virosphere.</title>
        <authorList>
            <person name="Holmfeldt K."/>
            <person name="Nilsson E."/>
            <person name="Simone D."/>
            <person name="Lopez-Fernandez M."/>
            <person name="Wu X."/>
            <person name="de Brujin I."/>
            <person name="Lundin D."/>
            <person name="Andersson A."/>
            <person name="Bertilsson S."/>
            <person name="Dopson M."/>
        </authorList>
    </citation>
    <scope>NUCLEOTIDE SEQUENCE</scope>
    <source>
        <strain evidence="1">TM448A00720</strain>
        <strain evidence="2">TM448B00242</strain>
    </source>
</reference>
<accession>A0A6H1ZKF7</accession>
<gene>
    <name evidence="1" type="ORF">TM448A00720_0009</name>
    <name evidence="2" type="ORF">TM448B00242_0062</name>
</gene>
<dbReference type="EMBL" id="MT144053">
    <property type="protein sequence ID" value="QJA47680.1"/>
    <property type="molecule type" value="Genomic_DNA"/>
</dbReference>
<name>A0A6H1ZKF7_9ZZZZ</name>